<dbReference type="OrthoDB" id="9906043at2759"/>
<proteinExistence type="predicted"/>
<dbReference type="AlphaFoldDB" id="A0A7R8WLU6"/>
<dbReference type="SUPFAM" id="SSF56436">
    <property type="entry name" value="C-type lectin-like"/>
    <property type="match status" value="1"/>
</dbReference>
<reference evidence="1" key="1">
    <citation type="submission" date="2020-11" db="EMBL/GenBank/DDBJ databases">
        <authorList>
            <person name="Tran Van P."/>
        </authorList>
    </citation>
    <scope>NUCLEOTIDE SEQUENCE</scope>
</reference>
<feature type="non-terminal residue" evidence="1">
    <location>
        <position position="1"/>
    </location>
</feature>
<dbReference type="InterPro" id="IPR016186">
    <property type="entry name" value="C-type_lectin-like/link_sf"/>
</dbReference>
<organism evidence="1">
    <name type="scientific">Cyprideis torosa</name>
    <dbReference type="NCBI Taxonomy" id="163714"/>
    <lineage>
        <taxon>Eukaryota</taxon>
        <taxon>Metazoa</taxon>
        <taxon>Ecdysozoa</taxon>
        <taxon>Arthropoda</taxon>
        <taxon>Crustacea</taxon>
        <taxon>Oligostraca</taxon>
        <taxon>Ostracoda</taxon>
        <taxon>Podocopa</taxon>
        <taxon>Podocopida</taxon>
        <taxon>Cytherocopina</taxon>
        <taxon>Cytheroidea</taxon>
        <taxon>Cytherideidae</taxon>
        <taxon>Cyprideis</taxon>
    </lineage>
</organism>
<dbReference type="InterPro" id="IPR016187">
    <property type="entry name" value="CTDL_fold"/>
</dbReference>
<dbReference type="EMBL" id="OB667912">
    <property type="protein sequence ID" value="CAD7234163.1"/>
    <property type="molecule type" value="Genomic_DNA"/>
</dbReference>
<gene>
    <name evidence="1" type="ORF">CTOB1V02_LOCUS11980</name>
</gene>
<sequence>MQMMKNKIPLQAVLVCLWISGLLSIEITKYQKFPGFACNTTIGSPTSGLKDTPCLVKAHQNLCWAARTKPDCVCCQTVRPDNTTFLYAHASCPSAFEFNSEFGKCYFFSNNTKSWYAAEDHCASLRKGVLLASIHSASEMNYLLS</sequence>
<protein>
    <submittedName>
        <fullName evidence="1">Uncharacterized protein</fullName>
    </submittedName>
</protein>
<name>A0A7R8WLU6_9CRUS</name>
<evidence type="ECO:0000313" key="1">
    <source>
        <dbReference type="EMBL" id="CAD7234163.1"/>
    </source>
</evidence>
<dbReference type="Gene3D" id="3.10.100.10">
    <property type="entry name" value="Mannose-Binding Protein A, subunit A"/>
    <property type="match status" value="1"/>
</dbReference>
<accession>A0A7R8WLU6</accession>